<organism evidence="1 2">
    <name type="scientific">Araneus ventricosus</name>
    <name type="common">Orbweaver spider</name>
    <name type="synonym">Epeira ventricosa</name>
    <dbReference type="NCBI Taxonomy" id="182803"/>
    <lineage>
        <taxon>Eukaryota</taxon>
        <taxon>Metazoa</taxon>
        <taxon>Ecdysozoa</taxon>
        <taxon>Arthropoda</taxon>
        <taxon>Chelicerata</taxon>
        <taxon>Arachnida</taxon>
        <taxon>Araneae</taxon>
        <taxon>Araneomorphae</taxon>
        <taxon>Entelegynae</taxon>
        <taxon>Araneoidea</taxon>
        <taxon>Araneidae</taxon>
        <taxon>Araneus</taxon>
    </lineage>
</organism>
<comment type="caution">
    <text evidence="1">The sequence shown here is derived from an EMBL/GenBank/DDBJ whole genome shotgun (WGS) entry which is preliminary data.</text>
</comment>
<proteinExistence type="predicted"/>
<evidence type="ECO:0000313" key="2">
    <source>
        <dbReference type="Proteomes" id="UP000499080"/>
    </source>
</evidence>
<protein>
    <submittedName>
        <fullName evidence="1">Uncharacterized protein</fullName>
    </submittedName>
</protein>
<keyword evidence="2" id="KW-1185">Reference proteome</keyword>
<name>A0A4Y2BRY5_ARAVE</name>
<dbReference type="AlphaFoldDB" id="A0A4Y2BRY5"/>
<dbReference type="EMBL" id="BGPR01000102">
    <property type="protein sequence ID" value="GBL94429.1"/>
    <property type="molecule type" value="Genomic_DNA"/>
</dbReference>
<gene>
    <name evidence="1" type="ORF">AVEN_7393_1</name>
</gene>
<sequence length="127" mass="14535">MPKEKSNPPFLLCKYLGRSHLLMESSKSFYSSLFKYSGNVPARLIQTPRCPKPQGDLPSATQKPPADCSIRKKNIVRISDVSVVEHVFTITWAIPVSHSFISFDYYFCRIRKEFGSENDTREVRTGM</sequence>
<accession>A0A4Y2BRY5</accession>
<evidence type="ECO:0000313" key="1">
    <source>
        <dbReference type="EMBL" id="GBL94429.1"/>
    </source>
</evidence>
<reference evidence="1 2" key="1">
    <citation type="journal article" date="2019" name="Sci. Rep.">
        <title>Orb-weaving spider Araneus ventricosus genome elucidates the spidroin gene catalogue.</title>
        <authorList>
            <person name="Kono N."/>
            <person name="Nakamura H."/>
            <person name="Ohtoshi R."/>
            <person name="Moran D.A.P."/>
            <person name="Shinohara A."/>
            <person name="Yoshida Y."/>
            <person name="Fujiwara M."/>
            <person name="Mori M."/>
            <person name="Tomita M."/>
            <person name="Arakawa K."/>
        </authorList>
    </citation>
    <scope>NUCLEOTIDE SEQUENCE [LARGE SCALE GENOMIC DNA]</scope>
</reference>
<dbReference type="Proteomes" id="UP000499080">
    <property type="component" value="Unassembled WGS sequence"/>
</dbReference>